<feature type="binding site" evidence="3">
    <location>
        <position position="54"/>
    </location>
    <ligand>
        <name>Mg(2+)</name>
        <dbReference type="ChEBI" id="CHEBI:18420"/>
        <label>1</label>
    </ligand>
</feature>
<dbReference type="SUPFAM" id="SSF101478">
    <property type="entry name" value="ADP-ribosylglycohydrolase"/>
    <property type="match status" value="1"/>
</dbReference>
<feature type="binding site" evidence="3">
    <location>
        <position position="267"/>
    </location>
    <ligand>
        <name>Mg(2+)</name>
        <dbReference type="ChEBI" id="CHEBI:18420"/>
        <label>1</label>
    </ligand>
</feature>
<reference evidence="4 5" key="1">
    <citation type="submission" date="2017-06" db="EMBL/GenBank/DDBJ databases">
        <title>Genome sequencing of cyanobaciteial culture collection at National Institute for Environmental Studies (NIES).</title>
        <authorList>
            <person name="Hirose Y."/>
            <person name="Shimura Y."/>
            <person name="Fujisawa T."/>
            <person name="Nakamura Y."/>
            <person name="Kawachi M."/>
        </authorList>
    </citation>
    <scope>NUCLEOTIDE SEQUENCE [LARGE SCALE GENOMIC DNA]</scope>
    <source>
        <strain evidence="4 5">NIES-23</strain>
    </source>
</reference>
<comment type="cofactor">
    <cofactor evidence="3">
        <name>Mg(2+)</name>
        <dbReference type="ChEBI" id="CHEBI:18420"/>
    </cofactor>
    <text evidence="3">Binds 2 magnesium ions per subunit.</text>
</comment>
<dbReference type="Proteomes" id="UP000217507">
    <property type="component" value="Chromosome"/>
</dbReference>
<feature type="binding site" evidence="3">
    <location>
        <position position="55"/>
    </location>
    <ligand>
        <name>Mg(2+)</name>
        <dbReference type="ChEBI" id="CHEBI:18420"/>
        <label>1</label>
    </ligand>
</feature>
<gene>
    <name evidence="4" type="ORF">NIES23_51380</name>
</gene>
<organism evidence="4 5">
    <name type="scientific">Trichormus variabilis NIES-23</name>
    <dbReference type="NCBI Taxonomy" id="1973479"/>
    <lineage>
        <taxon>Bacteria</taxon>
        <taxon>Bacillati</taxon>
        <taxon>Cyanobacteriota</taxon>
        <taxon>Cyanophyceae</taxon>
        <taxon>Nostocales</taxon>
        <taxon>Nostocaceae</taxon>
        <taxon>Trichormus</taxon>
    </lineage>
</organism>
<feature type="binding site" evidence="3">
    <location>
        <position position="56"/>
    </location>
    <ligand>
        <name>Mg(2+)</name>
        <dbReference type="ChEBI" id="CHEBI:18420"/>
        <label>1</label>
    </ligand>
</feature>
<evidence type="ECO:0000256" key="2">
    <source>
        <dbReference type="ARBA" id="ARBA00022801"/>
    </source>
</evidence>
<evidence type="ECO:0000256" key="1">
    <source>
        <dbReference type="ARBA" id="ARBA00010702"/>
    </source>
</evidence>
<accession>A0A1Z4KTM9</accession>
<feature type="binding site" evidence="3">
    <location>
        <position position="268"/>
    </location>
    <ligand>
        <name>Mg(2+)</name>
        <dbReference type="ChEBI" id="CHEBI:18420"/>
        <label>1</label>
    </ligand>
</feature>
<dbReference type="Pfam" id="PF03747">
    <property type="entry name" value="ADP_ribosyl_GH"/>
    <property type="match status" value="1"/>
</dbReference>
<dbReference type="PANTHER" id="PTHR16222:SF24">
    <property type="entry name" value="ADP-RIBOSYLHYDROLASE ARH3"/>
    <property type="match status" value="1"/>
</dbReference>
<keyword evidence="2" id="KW-0378">Hydrolase</keyword>
<dbReference type="GO" id="GO:0046872">
    <property type="term" value="F:metal ion binding"/>
    <property type="evidence" value="ECO:0007669"/>
    <property type="project" value="UniProtKB-KW"/>
</dbReference>
<evidence type="ECO:0000313" key="5">
    <source>
        <dbReference type="Proteomes" id="UP000217507"/>
    </source>
</evidence>
<dbReference type="InterPro" id="IPR005502">
    <property type="entry name" value="Ribosyl_crysJ1"/>
</dbReference>
<comment type="similarity">
    <text evidence="1">Belongs to the ADP-ribosylglycohydrolase family.</text>
</comment>
<keyword evidence="3" id="KW-0460">Magnesium</keyword>
<dbReference type="AlphaFoldDB" id="A0A1Z4KTM9"/>
<dbReference type="Gene3D" id="1.10.4080.10">
    <property type="entry name" value="ADP-ribosylation/Crystallin J1"/>
    <property type="match status" value="1"/>
</dbReference>
<proteinExistence type="inferred from homology"/>
<dbReference type="InterPro" id="IPR050792">
    <property type="entry name" value="ADP-ribosylglycohydrolase"/>
</dbReference>
<dbReference type="GO" id="GO:0016787">
    <property type="term" value="F:hydrolase activity"/>
    <property type="evidence" value="ECO:0007669"/>
    <property type="project" value="UniProtKB-KW"/>
</dbReference>
<dbReference type="EMBL" id="AP018216">
    <property type="protein sequence ID" value="BAY72314.1"/>
    <property type="molecule type" value="Genomic_DNA"/>
</dbReference>
<evidence type="ECO:0000256" key="3">
    <source>
        <dbReference type="PIRSR" id="PIRSR605502-1"/>
    </source>
</evidence>
<name>A0A1Z4KTM9_ANAVA</name>
<keyword evidence="3" id="KW-0479">Metal-binding</keyword>
<evidence type="ECO:0000313" key="4">
    <source>
        <dbReference type="EMBL" id="BAY72314.1"/>
    </source>
</evidence>
<dbReference type="PANTHER" id="PTHR16222">
    <property type="entry name" value="ADP-RIBOSYLGLYCOHYDROLASE"/>
    <property type="match status" value="1"/>
</dbReference>
<protein>
    <submittedName>
        <fullName evidence="4">Putative ribosylglycoyhdrolase</fullName>
    </submittedName>
</protein>
<sequence length="313" mass="34361">MLTAPKTLSGLMGLCVGDALGVPVEFTSRAELAKSPVTKMLGYGTWNQPPGTWSDDSSLTFCLAESLCRGYSLDAIAHSFWRWYKQAYWTPRGEIFGIGESTHAVIMRLKQGISPLHAGGISEMSNGNGSLMRILPMAYCHKNLPFGELIQRVHEVSGITHAHRRSQMACGIYISIAVEILKGSDLPTAYLQGLENIHKIYSSEEYIREQPHFQRVLSREIAQLSAAEINSGGYVIDTLEASLWCLLNTSSYSEAVLKAVNLGGHTDTTAAVTGGLAGIYYGIEYIPQQWVNQIARKQDIINLANRFAAAVYL</sequence>
<dbReference type="InterPro" id="IPR036705">
    <property type="entry name" value="Ribosyl_crysJ1_sf"/>
</dbReference>